<keyword evidence="2" id="KW-1185">Reference proteome</keyword>
<protein>
    <submittedName>
        <fullName evidence="1">Uncharacterized protein</fullName>
    </submittedName>
</protein>
<organism evidence="1 2">
    <name type="scientific">Aspergillus granulosus</name>
    <dbReference type="NCBI Taxonomy" id="176169"/>
    <lineage>
        <taxon>Eukaryota</taxon>
        <taxon>Fungi</taxon>
        <taxon>Dikarya</taxon>
        <taxon>Ascomycota</taxon>
        <taxon>Pezizomycotina</taxon>
        <taxon>Eurotiomycetes</taxon>
        <taxon>Eurotiomycetidae</taxon>
        <taxon>Eurotiales</taxon>
        <taxon>Aspergillaceae</taxon>
        <taxon>Aspergillus</taxon>
        <taxon>Aspergillus subgen. Nidulantes</taxon>
    </lineage>
</organism>
<name>A0ABR4H996_9EURO</name>
<dbReference type="EMBL" id="JBFXLT010000059">
    <property type="protein sequence ID" value="KAL2811362.1"/>
    <property type="molecule type" value="Genomic_DNA"/>
</dbReference>
<evidence type="ECO:0000313" key="1">
    <source>
        <dbReference type="EMBL" id="KAL2811362.1"/>
    </source>
</evidence>
<reference evidence="1 2" key="1">
    <citation type="submission" date="2024-07" db="EMBL/GenBank/DDBJ databases">
        <title>Section-level genome sequencing and comparative genomics of Aspergillus sections Usti and Cavernicolus.</title>
        <authorList>
            <consortium name="Lawrence Berkeley National Laboratory"/>
            <person name="Nybo J.L."/>
            <person name="Vesth T.C."/>
            <person name="Theobald S."/>
            <person name="Frisvad J.C."/>
            <person name="Larsen T.O."/>
            <person name="Kjaerboelling I."/>
            <person name="Rothschild-Mancinelli K."/>
            <person name="Lyhne E.K."/>
            <person name="Kogle M.E."/>
            <person name="Barry K."/>
            <person name="Clum A."/>
            <person name="Na H."/>
            <person name="Ledsgaard L."/>
            <person name="Lin J."/>
            <person name="Lipzen A."/>
            <person name="Kuo A."/>
            <person name="Riley R."/>
            <person name="Mondo S."/>
            <person name="Labutti K."/>
            <person name="Haridas S."/>
            <person name="Pangalinan J."/>
            <person name="Salamov A.A."/>
            <person name="Simmons B.A."/>
            <person name="Magnuson J.K."/>
            <person name="Chen J."/>
            <person name="Drula E."/>
            <person name="Henrissat B."/>
            <person name="Wiebenga A."/>
            <person name="Lubbers R.J."/>
            <person name="Gomes A.C."/>
            <person name="Makela M.R."/>
            <person name="Stajich J."/>
            <person name="Grigoriev I.V."/>
            <person name="Mortensen U.H."/>
            <person name="De Vries R.P."/>
            <person name="Baker S.E."/>
            <person name="Andersen M.R."/>
        </authorList>
    </citation>
    <scope>NUCLEOTIDE SEQUENCE [LARGE SCALE GENOMIC DNA]</scope>
    <source>
        <strain evidence="1 2">CBS 588.65</strain>
    </source>
</reference>
<dbReference type="Proteomes" id="UP001610334">
    <property type="component" value="Unassembled WGS sequence"/>
</dbReference>
<sequence length="159" mass="17744">MSMLTNHSSLVRKSSMNWPTHGPAPPPWFFVGPVVQRRIKHSEVIRSDSHTLTPPTGTQQIRDCFPLIPEADWIVNIIEFQPLCEIPITALPVLEDHVTIRVEPTLLVESEIFPSSSRFQNHAAGFATHIRQQGSSDSSLLSVFVDVWSPCPGSALQIR</sequence>
<gene>
    <name evidence="1" type="ORF">BJX63DRAFT_433511</name>
</gene>
<accession>A0ABR4H996</accession>
<evidence type="ECO:0000313" key="2">
    <source>
        <dbReference type="Proteomes" id="UP001610334"/>
    </source>
</evidence>
<proteinExistence type="predicted"/>
<comment type="caution">
    <text evidence="1">The sequence shown here is derived from an EMBL/GenBank/DDBJ whole genome shotgun (WGS) entry which is preliminary data.</text>
</comment>